<proteinExistence type="predicted"/>
<evidence type="ECO:0000313" key="1">
    <source>
        <dbReference type="EMBL" id="MCI84970.1"/>
    </source>
</evidence>
<feature type="non-terminal residue" evidence="1">
    <location>
        <position position="38"/>
    </location>
</feature>
<dbReference type="Proteomes" id="UP000265520">
    <property type="component" value="Unassembled WGS sequence"/>
</dbReference>
<accession>A0A392VEP6</accession>
<comment type="caution">
    <text evidence="1">The sequence shown here is derived from an EMBL/GenBank/DDBJ whole genome shotgun (WGS) entry which is preliminary data.</text>
</comment>
<dbReference type="EMBL" id="LXQA011103676">
    <property type="protein sequence ID" value="MCI84970.1"/>
    <property type="molecule type" value="Genomic_DNA"/>
</dbReference>
<evidence type="ECO:0000313" key="2">
    <source>
        <dbReference type="Proteomes" id="UP000265520"/>
    </source>
</evidence>
<name>A0A392VEP6_9FABA</name>
<sequence>MKTRERGRIVEIPMVTKIRRLEKVVEEEERVEDSVTGV</sequence>
<reference evidence="1 2" key="1">
    <citation type="journal article" date="2018" name="Front. Plant Sci.">
        <title>Red Clover (Trifolium pratense) and Zigzag Clover (T. medium) - A Picture of Genomic Similarities and Differences.</title>
        <authorList>
            <person name="Dluhosova J."/>
            <person name="Istvanek J."/>
            <person name="Nedelnik J."/>
            <person name="Repkova J."/>
        </authorList>
    </citation>
    <scope>NUCLEOTIDE SEQUENCE [LARGE SCALE GENOMIC DNA]</scope>
    <source>
        <strain evidence="2">cv. 10/8</strain>
        <tissue evidence="1">Leaf</tissue>
    </source>
</reference>
<keyword evidence="2" id="KW-1185">Reference proteome</keyword>
<protein>
    <submittedName>
        <fullName evidence="1">Uncharacterized protein</fullName>
    </submittedName>
</protein>
<dbReference type="AlphaFoldDB" id="A0A392VEP6"/>
<organism evidence="1 2">
    <name type="scientific">Trifolium medium</name>
    <dbReference type="NCBI Taxonomy" id="97028"/>
    <lineage>
        <taxon>Eukaryota</taxon>
        <taxon>Viridiplantae</taxon>
        <taxon>Streptophyta</taxon>
        <taxon>Embryophyta</taxon>
        <taxon>Tracheophyta</taxon>
        <taxon>Spermatophyta</taxon>
        <taxon>Magnoliopsida</taxon>
        <taxon>eudicotyledons</taxon>
        <taxon>Gunneridae</taxon>
        <taxon>Pentapetalae</taxon>
        <taxon>rosids</taxon>
        <taxon>fabids</taxon>
        <taxon>Fabales</taxon>
        <taxon>Fabaceae</taxon>
        <taxon>Papilionoideae</taxon>
        <taxon>50 kb inversion clade</taxon>
        <taxon>NPAAA clade</taxon>
        <taxon>Hologalegina</taxon>
        <taxon>IRL clade</taxon>
        <taxon>Trifolieae</taxon>
        <taxon>Trifolium</taxon>
    </lineage>
</organism>